<comment type="subcellular location">
    <subcellularLocation>
        <location evidence="1">Membrane</location>
    </subcellularLocation>
</comment>
<feature type="region of interest" description="Disordered" evidence="6">
    <location>
        <begin position="387"/>
        <end position="409"/>
    </location>
</feature>
<feature type="region of interest" description="Disordered" evidence="6">
    <location>
        <begin position="239"/>
        <end position="260"/>
    </location>
</feature>
<dbReference type="SMART" id="SM00369">
    <property type="entry name" value="LRR_TYP"/>
    <property type="match status" value="5"/>
</dbReference>
<keyword evidence="4" id="KW-0677">Repeat</keyword>
<dbReference type="PANTHER" id="PTHR48054">
    <property type="entry name" value="RECEPTOR KINASE-LIKE PROTEIN XA21"/>
    <property type="match status" value="1"/>
</dbReference>
<keyword evidence="9" id="KW-1185">Reference proteome</keyword>
<comment type="caution">
    <text evidence="8">The sequence shown here is derived from an EMBL/GenBank/DDBJ whole genome shotgun (WGS) entry which is preliminary data.</text>
</comment>
<dbReference type="GO" id="GO:0016020">
    <property type="term" value="C:membrane"/>
    <property type="evidence" value="ECO:0007669"/>
    <property type="project" value="UniProtKB-SubCell"/>
</dbReference>
<evidence type="ECO:0000256" key="4">
    <source>
        <dbReference type="ARBA" id="ARBA00022737"/>
    </source>
</evidence>
<evidence type="ECO:0008006" key="10">
    <source>
        <dbReference type="Google" id="ProtNLM"/>
    </source>
</evidence>
<dbReference type="AlphaFoldDB" id="A0ABD3Q4F8"/>
<evidence type="ECO:0000256" key="3">
    <source>
        <dbReference type="ARBA" id="ARBA00022729"/>
    </source>
</evidence>
<evidence type="ECO:0000256" key="7">
    <source>
        <dbReference type="SAM" id="Phobius"/>
    </source>
</evidence>
<dbReference type="FunFam" id="3.80.10.10:FF:000400">
    <property type="entry name" value="Nuclear pore complex protein NUP107"/>
    <property type="match status" value="1"/>
</dbReference>
<keyword evidence="2" id="KW-0433">Leucine-rich repeat</keyword>
<evidence type="ECO:0000256" key="2">
    <source>
        <dbReference type="ARBA" id="ARBA00022614"/>
    </source>
</evidence>
<dbReference type="FunFam" id="3.80.10.10:FF:000095">
    <property type="entry name" value="LRR receptor-like serine/threonine-protein kinase GSO1"/>
    <property type="match status" value="1"/>
</dbReference>
<protein>
    <recommendedName>
        <fullName evidence="10">Leucine-rich repeat-containing N-terminal plant-type domain-containing protein</fullName>
    </recommendedName>
</protein>
<dbReference type="InterPro" id="IPR032675">
    <property type="entry name" value="LRR_dom_sf"/>
</dbReference>
<keyword evidence="7" id="KW-1133">Transmembrane helix</keyword>
<feature type="transmembrane region" description="Helical" evidence="7">
    <location>
        <begin position="362"/>
        <end position="381"/>
    </location>
</feature>
<dbReference type="GO" id="GO:0009653">
    <property type="term" value="P:anatomical structure morphogenesis"/>
    <property type="evidence" value="ECO:0007669"/>
    <property type="project" value="UniProtKB-ARBA"/>
</dbReference>
<reference evidence="8 9" key="1">
    <citation type="journal article" date="2020" name="G3 (Bethesda)">
        <title>Improved Reference Genome for Cyclotella cryptica CCMP332, a Model for Cell Wall Morphogenesis, Salinity Adaptation, and Lipid Production in Diatoms (Bacillariophyta).</title>
        <authorList>
            <person name="Roberts W.R."/>
            <person name="Downey K.M."/>
            <person name="Ruck E.C."/>
            <person name="Traller J.C."/>
            <person name="Alverson A.J."/>
        </authorList>
    </citation>
    <scope>NUCLEOTIDE SEQUENCE [LARGE SCALE GENOMIC DNA]</scope>
    <source>
        <strain evidence="8 9">CCMP332</strain>
    </source>
</reference>
<dbReference type="SUPFAM" id="SSF52047">
    <property type="entry name" value="RNI-like"/>
    <property type="match status" value="1"/>
</dbReference>
<evidence type="ECO:0000256" key="1">
    <source>
        <dbReference type="ARBA" id="ARBA00004370"/>
    </source>
</evidence>
<dbReference type="Gene3D" id="3.80.10.10">
    <property type="entry name" value="Ribonuclease Inhibitor"/>
    <property type="match status" value="2"/>
</dbReference>
<name>A0ABD3Q4F8_9STRA</name>
<proteinExistence type="predicted"/>
<dbReference type="Pfam" id="PF00560">
    <property type="entry name" value="LRR_1"/>
    <property type="match status" value="8"/>
</dbReference>
<evidence type="ECO:0000256" key="6">
    <source>
        <dbReference type="SAM" id="MobiDB-lite"/>
    </source>
</evidence>
<dbReference type="InterPro" id="IPR001611">
    <property type="entry name" value="Leu-rich_rpt"/>
</dbReference>
<accession>A0ABD3Q4F8</accession>
<dbReference type="EMBL" id="JABMIG020000074">
    <property type="protein sequence ID" value="KAL3795123.1"/>
    <property type="molecule type" value="Genomic_DNA"/>
</dbReference>
<feature type="compositionally biased region" description="Polar residues" evidence="6">
    <location>
        <begin position="387"/>
        <end position="401"/>
    </location>
</feature>
<dbReference type="InterPro" id="IPR003591">
    <property type="entry name" value="Leu-rich_rpt_typical-subtyp"/>
</dbReference>
<sequence>MNGKTKKNMTNSHIKADDLDASSALDGDSHASVSHRYRVVLQQLDDGPKFTHEWFRLKEEEIELRRCLNRDASSCSAIVTDSIRLVDEQSDSSATDIGGANASTGTISRVIPDSSTDTKIPEALTKEERLTPLPTDVSSMRVFNGKPKHIQKNETETFMETLDSADSNSPPIPLSGHNCKFEERSIAKKIAAETFVDVECAPVPCVLSADVSLTENLSSTKATKLAKGENSASRQLERAALSGQTTPPNAVPDYMNQDQAPPNQEIVQQSSAMHTIANINYGLLSSFHVTQETSNLPRSVTDALSQSWPNESVPRDEEKEDIILIPEAFMVEENGPQEMQIAEVAELVEPDPSRLSLKKRHACLFLVCVAAVLALGIGLSIKLTRTNQPNSRSFPPSSQPTVLRRPPQPSLSMRHEMEANVLQRNATFDGNRGLALDWIMNTDDFQVEASDANLYQRYILALLSFEFGISGWWLSGSSECEWQGVGCGSNATVVKLELDYLSLSGTIPPEIAGLLYLKRLSLKSNSLNGTIPSELGKLSSLTSLSLGWNDLNGTLPSELGNLKELTSLSLEFNELTGTIPSELRNMNAVTTFSIAQNHFRGTFPSWLVESFVLIDHLHIDSNQFTGALPSEIGMLTTLEHLDFHSNGFSGTLPPEIGKLTMLTYLDFGDNLLRGILPPEIGTLTSLTNLRAPNNQLTGMIPSEIGNLIQLTDLWLYGNHLSGPLPSEIGYLASLAFLSVGPNNLNGTVPAEMGNLSEVWHLSLGVNNFTGIIPSEIGQLSNLTELLLQENRFTGHLPPGLKNCSTGMTRFCFNDNQLTGVLPTECGCDV</sequence>
<evidence type="ECO:0000256" key="5">
    <source>
        <dbReference type="ARBA" id="ARBA00023136"/>
    </source>
</evidence>
<dbReference type="Proteomes" id="UP001516023">
    <property type="component" value="Unassembled WGS sequence"/>
</dbReference>
<keyword evidence="7" id="KW-0812">Transmembrane</keyword>
<evidence type="ECO:0000313" key="8">
    <source>
        <dbReference type="EMBL" id="KAL3795123.1"/>
    </source>
</evidence>
<dbReference type="PANTHER" id="PTHR48054:SF82">
    <property type="entry name" value="LRR RECEPTOR-LIKE SERINE_THREONINE-PROTEIN KINASE FLS2"/>
    <property type="match status" value="1"/>
</dbReference>
<gene>
    <name evidence="8" type="ORF">HJC23_007351</name>
</gene>
<dbReference type="InterPro" id="IPR052592">
    <property type="entry name" value="LRR-RLK"/>
</dbReference>
<keyword evidence="5 7" id="KW-0472">Membrane</keyword>
<evidence type="ECO:0000313" key="9">
    <source>
        <dbReference type="Proteomes" id="UP001516023"/>
    </source>
</evidence>
<keyword evidence="3" id="KW-0732">Signal</keyword>
<organism evidence="8 9">
    <name type="scientific">Cyclotella cryptica</name>
    <dbReference type="NCBI Taxonomy" id="29204"/>
    <lineage>
        <taxon>Eukaryota</taxon>
        <taxon>Sar</taxon>
        <taxon>Stramenopiles</taxon>
        <taxon>Ochrophyta</taxon>
        <taxon>Bacillariophyta</taxon>
        <taxon>Coscinodiscophyceae</taxon>
        <taxon>Thalassiosirophycidae</taxon>
        <taxon>Stephanodiscales</taxon>
        <taxon>Stephanodiscaceae</taxon>
        <taxon>Cyclotella</taxon>
    </lineage>
</organism>